<evidence type="ECO:0000256" key="1">
    <source>
        <dbReference type="SAM" id="Coils"/>
    </source>
</evidence>
<feature type="coiled-coil region" evidence="1">
    <location>
        <begin position="59"/>
        <end position="86"/>
    </location>
</feature>
<dbReference type="Proteomes" id="UP000887574">
    <property type="component" value="Unplaced"/>
</dbReference>
<evidence type="ECO:0000313" key="3">
    <source>
        <dbReference type="WBParaSite" id="jg3093"/>
    </source>
</evidence>
<keyword evidence="1" id="KW-0175">Coiled coil</keyword>
<reference evidence="3" key="1">
    <citation type="submission" date="2022-11" db="UniProtKB">
        <authorList>
            <consortium name="WormBaseParasite"/>
        </authorList>
    </citation>
    <scope>IDENTIFICATION</scope>
</reference>
<evidence type="ECO:0000313" key="2">
    <source>
        <dbReference type="Proteomes" id="UP000887574"/>
    </source>
</evidence>
<sequence length="160" mass="18331">MSSTGEVSCLSNQDERQQLPAIAQYSEALDNQIGSLLIPVVSQTCNITKRGSTSLMCRKKALQIERKSLRKQRKSLISQLRDEIDQFWNSQKCLDIFFRVKIIQEQANVLNDSLRSQIGKMNRDIYTLNETICGIKAEKKKMRDNTRKCKSQIDDLFAGI</sequence>
<name>A0A915E794_9BILA</name>
<accession>A0A915E794</accession>
<protein>
    <submittedName>
        <fullName evidence="3">Uncharacterized protein</fullName>
    </submittedName>
</protein>
<dbReference type="WBParaSite" id="jg3093">
    <property type="protein sequence ID" value="jg3093"/>
    <property type="gene ID" value="jg3093"/>
</dbReference>
<dbReference type="AlphaFoldDB" id="A0A915E794"/>
<organism evidence="2 3">
    <name type="scientific">Ditylenchus dipsaci</name>
    <dbReference type="NCBI Taxonomy" id="166011"/>
    <lineage>
        <taxon>Eukaryota</taxon>
        <taxon>Metazoa</taxon>
        <taxon>Ecdysozoa</taxon>
        <taxon>Nematoda</taxon>
        <taxon>Chromadorea</taxon>
        <taxon>Rhabditida</taxon>
        <taxon>Tylenchina</taxon>
        <taxon>Tylenchomorpha</taxon>
        <taxon>Sphaerularioidea</taxon>
        <taxon>Anguinidae</taxon>
        <taxon>Anguininae</taxon>
        <taxon>Ditylenchus</taxon>
    </lineage>
</organism>
<proteinExistence type="predicted"/>
<keyword evidence="2" id="KW-1185">Reference proteome</keyword>